<dbReference type="SUPFAM" id="SSF55785">
    <property type="entry name" value="PYP-like sensor domain (PAS domain)"/>
    <property type="match status" value="1"/>
</dbReference>
<dbReference type="Gene3D" id="3.30.450.20">
    <property type="entry name" value="PAS domain"/>
    <property type="match status" value="1"/>
</dbReference>
<sequence length="465" mass="51325">MHDMDDKRPPASELLRTILARLFVQAEQAVLFADGGRRICFANPAALSLFGCQESDMIGRKASDFFTEAQALPSEDVLQASADLGQGYRRYLGRRRRADGSTFDAQTLVATIRDPRHEELLYIEVVHDVSVWSCSDQVLHALRRVVFDPGLPFDERRRALLAFGCEHFGTPYGAISELVDNELTVIDATGPDDGFHIGDAFNRGDTYCDHAIERNAPFRRDGLTYKHVPLRRYGDRVEVGCYIGCPIPMGRRVYGTLYFAGHEADGLFGQADLDLIAALAQWVGQEIGIENSIVLLKQAREQFGPATDALTDLSDRDRLERQLQDEIDRARSRQEPVSVALLAVDDFETLDAQHGQGAGEAALDHVAALCNETLRASDHVGRWDDNELLLLLPDTSRAQALVTIERLLQALRGQGMVSEAWHVDITASAGVAESSGEDSAQIIIHRADIARHLARSNGRGRVEAG</sequence>
<dbReference type="GO" id="GO:0052621">
    <property type="term" value="F:diguanylate cyclase activity"/>
    <property type="evidence" value="ECO:0007669"/>
    <property type="project" value="UniProtKB-EC"/>
</dbReference>
<dbReference type="GO" id="GO:0043709">
    <property type="term" value="P:cell adhesion involved in single-species biofilm formation"/>
    <property type="evidence" value="ECO:0007669"/>
    <property type="project" value="TreeGrafter"/>
</dbReference>
<dbReference type="eggNOG" id="COG2203">
    <property type="taxonomic scope" value="Bacteria"/>
</dbReference>
<comment type="caution">
    <text evidence="4">The sequence shown here is derived from an EMBL/GenBank/DDBJ whole genome shotgun (WGS) entry which is preliminary data.</text>
</comment>
<evidence type="ECO:0000313" key="5">
    <source>
        <dbReference type="Proteomes" id="UP000006242"/>
    </source>
</evidence>
<dbReference type="InterPro" id="IPR035965">
    <property type="entry name" value="PAS-like_dom_sf"/>
</dbReference>
<dbReference type="Gene3D" id="3.30.70.270">
    <property type="match status" value="1"/>
</dbReference>
<reference evidence="4 5" key="1">
    <citation type="journal article" date="2011" name="J. Bacteriol.">
        <title>Genome sequence of Salinisphaera shabanensis, a gammaproteobacterium from the harsh, variable environment of the brine-seawater interface of the Shaban Deep in the Red Sea.</title>
        <authorList>
            <person name="Antunes A."/>
            <person name="Alam I."/>
            <person name="Bajic V.B."/>
            <person name="Stingl U."/>
        </authorList>
    </citation>
    <scope>NUCLEOTIDE SEQUENCE [LARGE SCALE GENOMIC DNA]</scope>
    <source>
        <strain evidence="4 5">E1L3A</strain>
    </source>
</reference>
<dbReference type="InterPro" id="IPR029787">
    <property type="entry name" value="Nucleotide_cyclase"/>
</dbReference>
<dbReference type="Pfam" id="PF00990">
    <property type="entry name" value="GGDEF"/>
    <property type="match status" value="1"/>
</dbReference>
<dbReference type="NCBIfam" id="TIGR00254">
    <property type="entry name" value="GGDEF"/>
    <property type="match status" value="1"/>
</dbReference>
<organism evidence="4 5">
    <name type="scientific">Salinisphaera shabanensis E1L3A</name>
    <dbReference type="NCBI Taxonomy" id="1033802"/>
    <lineage>
        <taxon>Bacteria</taxon>
        <taxon>Pseudomonadati</taxon>
        <taxon>Pseudomonadota</taxon>
        <taxon>Gammaproteobacteria</taxon>
        <taxon>Salinisphaerales</taxon>
        <taxon>Salinisphaeraceae</taxon>
        <taxon>Salinisphaera</taxon>
    </lineage>
</organism>
<dbReference type="Pfam" id="PF01590">
    <property type="entry name" value="GAF"/>
    <property type="match status" value="1"/>
</dbReference>
<dbReference type="EMBL" id="AFNV02000029">
    <property type="protein sequence ID" value="ERJ17743.1"/>
    <property type="molecule type" value="Genomic_DNA"/>
</dbReference>
<evidence type="ECO:0000313" key="4">
    <source>
        <dbReference type="EMBL" id="ERJ17743.1"/>
    </source>
</evidence>
<reference evidence="4 5" key="2">
    <citation type="journal article" date="2013" name="PLoS ONE">
        <title>INDIGO - INtegrated Data Warehouse of MIcrobial GenOmes with Examples from the Red Sea Extremophiles.</title>
        <authorList>
            <person name="Alam I."/>
            <person name="Antunes A."/>
            <person name="Kamau A.A."/>
            <person name="Ba Alawi W."/>
            <person name="Kalkatawi M."/>
            <person name="Stingl U."/>
            <person name="Bajic V.B."/>
        </authorList>
    </citation>
    <scope>NUCLEOTIDE SEQUENCE [LARGE SCALE GENOMIC DNA]</scope>
    <source>
        <strain evidence="4 5">E1L3A</strain>
    </source>
</reference>
<keyword evidence="5" id="KW-1185">Reference proteome</keyword>
<dbReference type="eggNOG" id="COG3706">
    <property type="taxonomic scope" value="Bacteria"/>
</dbReference>
<dbReference type="CDD" id="cd01949">
    <property type="entry name" value="GGDEF"/>
    <property type="match status" value="1"/>
</dbReference>
<dbReference type="AlphaFoldDB" id="F7Q894"/>
<dbReference type="InterPro" id="IPR000014">
    <property type="entry name" value="PAS"/>
</dbReference>
<proteinExistence type="predicted"/>
<dbReference type="SUPFAM" id="SSF55073">
    <property type="entry name" value="Nucleotide cyclase"/>
    <property type="match status" value="1"/>
</dbReference>
<dbReference type="InterPro" id="IPR043128">
    <property type="entry name" value="Rev_trsase/Diguanyl_cyclase"/>
</dbReference>
<dbReference type="InterPro" id="IPR003018">
    <property type="entry name" value="GAF"/>
</dbReference>
<dbReference type="InterPro" id="IPR029016">
    <property type="entry name" value="GAF-like_dom_sf"/>
</dbReference>
<evidence type="ECO:0000259" key="2">
    <source>
        <dbReference type="PROSITE" id="PS50112"/>
    </source>
</evidence>
<evidence type="ECO:0000259" key="3">
    <source>
        <dbReference type="PROSITE" id="PS50887"/>
    </source>
</evidence>
<dbReference type="OrthoDB" id="5800589at2"/>
<protein>
    <recommendedName>
        <fullName evidence="1">diguanylate cyclase</fullName>
        <ecNumber evidence="1">2.7.7.65</ecNumber>
    </recommendedName>
</protein>
<dbReference type="PROSITE" id="PS50887">
    <property type="entry name" value="GGDEF"/>
    <property type="match status" value="1"/>
</dbReference>
<dbReference type="CDD" id="cd00130">
    <property type="entry name" value="PAS"/>
    <property type="match status" value="1"/>
</dbReference>
<dbReference type="SMART" id="SM00091">
    <property type="entry name" value="PAS"/>
    <property type="match status" value="1"/>
</dbReference>
<dbReference type="SMART" id="SM00267">
    <property type="entry name" value="GGDEF"/>
    <property type="match status" value="1"/>
</dbReference>
<accession>F7Q894</accession>
<dbReference type="PANTHER" id="PTHR45138:SF24">
    <property type="entry name" value="DIGUANYLATE CYCLASE DGCC-RELATED"/>
    <property type="match status" value="1"/>
</dbReference>
<dbReference type="PANTHER" id="PTHR45138">
    <property type="entry name" value="REGULATORY COMPONENTS OF SENSORY TRANSDUCTION SYSTEM"/>
    <property type="match status" value="1"/>
</dbReference>
<dbReference type="STRING" id="1033802.SSPSH_003427"/>
<evidence type="ECO:0000256" key="1">
    <source>
        <dbReference type="ARBA" id="ARBA00012528"/>
    </source>
</evidence>
<feature type="domain" description="PAS" evidence="2">
    <location>
        <begin position="11"/>
        <end position="60"/>
    </location>
</feature>
<dbReference type="RefSeq" id="WP_006912970.1">
    <property type="nucleotide sequence ID" value="NZ_AFNV02000029.1"/>
</dbReference>
<feature type="domain" description="GGDEF" evidence="3">
    <location>
        <begin position="335"/>
        <end position="465"/>
    </location>
</feature>
<dbReference type="Proteomes" id="UP000006242">
    <property type="component" value="Unassembled WGS sequence"/>
</dbReference>
<dbReference type="GO" id="GO:1902201">
    <property type="term" value="P:negative regulation of bacterial-type flagellum-dependent cell motility"/>
    <property type="evidence" value="ECO:0007669"/>
    <property type="project" value="TreeGrafter"/>
</dbReference>
<name>F7Q894_9GAMM</name>
<dbReference type="GO" id="GO:0005886">
    <property type="term" value="C:plasma membrane"/>
    <property type="evidence" value="ECO:0007669"/>
    <property type="project" value="TreeGrafter"/>
</dbReference>
<dbReference type="PROSITE" id="PS50112">
    <property type="entry name" value="PAS"/>
    <property type="match status" value="1"/>
</dbReference>
<dbReference type="Gene3D" id="3.30.450.40">
    <property type="match status" value="1"/>
</dbReference>
<dbReference type="NCBIfam" id="TIGR00229">
    <property type="entry name" value="sensory_box"/>
    <property type="match status" value="1"/>
</dbReference>
<dbReference type="InterPro" id="IPR000160">
    <property type="entry name" value="GGDEF_dom"/>
</dbReference>
<dbReference type="EC" id="2.7.7.65" evidence="1"/>
<dbReference type="SUPFAM" id="SSF55781">
    <property type="entry name" value="GAF domain-like"/>
    <property type="match status" value="1"/>
</dbReference>
<dbReference type="InterPro" id="IPR050469">
    <property type="entry name" value="Diguanylate_Cyclase"/>
</dbReference>
<dbReference type="Pfam" id="PF13426">
    <property type="entry name" value="PAS_9"/>
    <property type="match status" value="1"/>
</dbReference>
<gene>
    <name evidence="4" type="ORF">SSPSH_003427</name>
</gene>